<comment type="caution">
    <text evidence="2">The sequence shown here is derived from an EMBL/GenBank/DDBJ whole genome shotgun (WGS) entry which is preliminary data.</text>
</comment>
<keyword evidence="3" id="KW-1185">Reference proteome</keyword>
<dbReference type="AlphaFoldDB" id="A0AAW0GGD9"/>
<protein>
    <submittedName>
        <fullName evidence="2">Uncharacterized protein</fullName>
    </submittedName>
</protein>
<sequence>MSLASDIESLSGTSSSLARPSKRRRTEGLNARYDRMIEAANIVHRPSNPVDSSRSRRQRAISSASGSSSIASHDIPRTPVDAYNDRAHGILGF</sequence>
<reference evidence="2 3" key="1">
    <citation type="submission" date="2022-09" db="EMBL/GenBank/DDBJ databases">
        <authorList>
            <person name="Palmer J.M."/>
        </authorList>
    </citation>
    <scope>NUCLEOTIDE SEQUENCE [LARGE SCALE GENOMIC DNA]</scope>
    <source>
        <strain evidence="2 3">DSM 7382</strain>
    </source>
</reference>
<organism evidence="2 3">
    <name type="scientific">Cerrena zonata</name>
    <dbReference type="NCBI Taxonomy" id="2478898"/>
    <lineage>
        <taxon>Eukaryota</taxon>
        <taxon>Fungi</taxon>
        <taxon>Dikarya</taxon>
        <taxon>Basidiomycota</taxon>
        <taxon>Agaricomycotina</taxon>
        <taxon>Agaricomycetes</taxon>
        <taxon>Polyporales</taxon>
        <taxon>Cerrenaceae</taxon>
        <taxon>Cerrena</taxon>
    </lineage>
</organism>
<evidence type="ECO:0000313" key="3">
    <source>
        <dbReference type="Proteomes" id="UP001385951"/>
    </source>
</evidence>
<accession>A0AAW0GGD9</accession>
<dbReference type="Proteomes" id="UP001385951">
    <property type="component" value="Unassembled WGS sequence"/>
</dbReference>
<evidence type="ECO:0000313" key="2">
    <source>
        <dbReference type="EMBL" id="KAK7692638.1"/>
    </source>
</evidence>
<proteinExistence type="predicted"/>
<name>A0AAW0GGD9_9APHY</name>
<gene>
    <name evidence="2" type="ORF">QCA50_004271</name>
</gene>
<feature type="compositionally biased region" description="Low complexity" evidence="1">
    <location>
        <begin position="60"/>
        <end position="72"/>
    </location>
</feature>
<feature type="compositionally biased region" description="Polar residues" evidence="1">
    <location>
        <begin position="8"/>
        <end position="18"/>
    </location>
</feature>
<evidence type="ECO:0000256" key="1">
    <source>
        <dbReference type="SAM" id="MobiDB-lite"/>
    </source>
</evidence>
<dbReference type="EMBL" id="JASBNA010000004">
    <property type="protein sequence ID" value="KAK7692638.1"/>
    <property type="molecule type" value="Genomic_DNA"/>
</dbReference>
<feature type="compositionally biased region" description="Basic and acidic residues" evidence="1">
    <location>
        <begin position="83"/>
        <end position="93"/>
    </location>
</feature>
<feature type="region of interest" description="Disordered" evidence="1">
    <location>
        <begin position="1"/>
        <end position="93"/>
    </location>
</feature>